<gene>
    <name evidence="4" type="primary">rpmI</name>
    <name evidence="6" type="ORF">COY87_01865</name>
</gene>
<dbReference type="PRINTS" id="PR00064">
    <property type="entry name" value="RIBOSOMALL35"/>
</dbReference>
<dbReference type="GO" id="GO:1990904">
    <property type="term" value="C:ribonucleoprotein complex"/>
    <property type="evidence" value="ECO:0007669"/>
    <property type="project" value="UniProtKB-KW"/>
</dbReference>
<dbReference type="GO" id="GO:0006412">
    <property type="term" value="P:translation"/>
    <property type="evidence" value="ECO:0007669"/>
    <property type="project" value="UniProtKB-UniRule"/>
</dbReference>
<protein>
    <recommendedName>
        <fullName evidence="4">Large ribosomal subunit protein bL35</fullName>
    </recommendedName>
</protein>
<name>A0A2M7QK67_9BACT</name>
<accession>A0A2M7QK67</accession>
<keyword evidence="3 4" id="KW-0687">Ribonucleoprotein</keyword>
<comment type="similarity">
    <text evidence="1 4 5">Belongs to the bacterial ribosomal protein bL35 family.</text>
</comment>
<dbReference type="InterPro" id="IPR037229">
    <property type="entry name" value="Ribosomal_bL35_sf"/>
</dbReference>
<dbReference type="EMBL" id="PFLI01000065">
    <property type="protein sequence ID" value="PIY72240.1"/>
    <property type="molecule type" value="Genomic_DNA"/>
</dbReference>
<dbReference type="GO" id="GO:0003735">
    <property type="term" value="F:structural constituent of ribosome"/>
    <property type="evidence" value="ECO:0007669"/>
    <property type="project" value="InterPro"/>
</dbReference>
<evidence type="ECO:0000256" key="3">
    <source>
        <dbReference type="ARBA" id="ARBA00023274"/>
    </source>
</evidence>
<dbReference type="Proteomes" id="UP000229401">
    <property type="component" value="Unassembled WGS sequence"/>
</dbReference>
<sequence length="66" mass="7788">MKVKQKTRKSAASRFRVTKNGKVMHRQKGFRHLRTVKGKRNLRRLKKMKPLVGKFAIKVKKMLGLK</sequence>
<organism evidence="6 7">
    <name type="scientific">Candidatus Roizmanbacteria bacterium CG_4_10_14_0_8_um_filter_33_9</name>
    <dbReference type="NCBI Taxonomy" id="1974826"/>
    <lineage>
        <taxon>Bacteria</taxon>
        <taxon>Candidatus Roizmaniibacteriota</taxon>
    </lineage>
</organism>
<dbReference type="AlphaFoldDB" id="A0A2M7QK67"/>
<reference evidence="7" key="1">
    <citation type="submission" date="2017-09" db="EMBL/GenBank/DDBJ databases">
        <title>Depth-based differentiation of microbial function through sediment-hosted aquifers and enrichment of novel symbionts in the deep terrestrial subsurface.</title>
        <authorList>
            <person name="Probst A.J."/>
            <person name="Ladd B."/>
            <person name="Jarett J.K."/>
            <person name="Geller-Mcgrath D.E."/>
            <person name="Sieber C.M.K."/>
            <person name="Emerson J.B."/>
            <person name="Anantharaman K."/>
            <person name="Thomas B.C."/>
            <person name="Malmstrom R."/>
            <person name="Stieglmeier M."/>
            <person name="Klingl A."/>
            <person name="Woyke T."/>
            <person name="Ryan C.M."/>
            <person name="Banfield J.F."/>
        </authorList>
    </citation>
    <scope>NUCLEOTIDE SEQUENCE [LARGE SCALE GENOMIC DNA]</scope>
</reference>
<evidence type="ECO:0000256" key="1">
    <source>
        <dbReference type="ARBA" id="ARBA00006598"/>
    </source>
</evidence>
<evidence type="ECO:0000313" key="6">
    <source>
        <dbReference type="EMBL" id="PIY72240.1"/>
    </source>
</evidence>
<dbReference type="InterPro" id="IPR001706">
    <property type="entry name" value="Ribosomal_bL35"/>
</dbReference>
<evidence type="ECO:0000256" key="4">
    <source>
        <dbReference type="HAMAP-Rule" id="MF_00514"/>
    </source>
</evidence>
<dbReference type="SUPFAM" id="SSF143034">
    <property type="entry name" value="L35p-like"/>
    <property type="match status" value="1"/>
</dbReference>
<evidence type="ECO:0000256" key="5">
    <source>
        <dbReference type="RuleBase" id="RU000568"/>
    </source>
</evidence>
<dbReference type="InterPro" id="IPR021137">
    <property type="entry name" value="Ribosomal_bL35-like"/>
</dbReference>
<comment type="caution">
    <text evidence="6">The sequence shown here is derived from an EMBL/GenBank/DDBJ whole genome shotgun (WGS) entry which is preliminary data.</text>
</comment>
<proteinExistence type="inferred from homology"/>
<dbReference type="GO" id="GO:0005840">
    <property type="term" value="C:ribosome"/>
    <property type="evidence" value="ECO:0007669"/>
    <property type="project" value="UniProtKB-KW"/>
</dbReference>
<dbReference type="HAMAP" id="MF_00514">
    <property type="entry name" value="Ribosomal_bL35"/>
    <property type="match status" value="1"/>
</dbReference>
<evidence type="ECO:0000313" key="7">
    <source>
        <dbReference type="Proteomes" id="UP000229401"/>
    </source>
</evidence>
<dbReference type="Pfam" id="PF01632">
    <property type="entry name" value="Ribosomal_L35p"/>
    <property type="match status" value="1"/>
</dbReference>
<dbReference type="Gene3D" id="4.10.410.60">
    <property type="match status" value="1"/>
</dbReference>
<keyword evidence="2 4" id="KW-0689">Ribosomal protein</keyword>
<evidence type="ECO:0000256" key="2">
    <source>
        <dbReference type="ARBA" id="ARBA00022980"/>
    </source>
</evidence>